<gene>
    <name evidence="1" type="ORF">ATO12_03020</name>
</gene>
<dbReference type="STRING" id="1317122.ATO12_03020"/>
<organism evidence="1 2">
    <name type="scientific">Aquimarina atlantica</name>
    <dbReference type="NCBI Taxonomy" id="1317122"/>
    <lineage>
        <taxon>Bacteria</taxon>
        <taxon>Pseudomonadati</taxon>
        <taxon>Bacteroidota</taxon>
        <taxon>Flavobacteriia</taxon>
        <taxon>Flavobacteriales</taxon>
        <taxon>Flavobacteriaceae</taxon>
        <taxon>Aquimarina</taxon>
    </lineage>
</organism>
<dbReference type="eggNOG" id="ENOG5032Z8T">
    <property type="taxonomic scope" value="Bacteria"/>
</dbReference>
<dbReference type="OrthoDB" id="1144611at2"/>
<protein>
    <recommendedName>
        <fullName evidence="3">STAS/SEC14 domain-containing protein</fullName>
    </recommendedName>
</protein>
<dbReference type="AlphaFoldDB" id="A0A023C1F3"/>
<sequence>MGCIKDSPFYKDAIHEFNFSSGNYYLFDTFVVAEINEGVLFTWDDHAKPITEEFAHLYDNNGEDIVYISNRVNLYSVKPSDWVKFFRNGYKLRGYGVVSYTSRGIFNSLIEKLFMRNSFQSFENLEDAIAWAKQLARNTEIDSENEKSA</sequence>
<reference evidence="1 2" key="1">
    <citation type="submission" date="2014-04" db="EMBL/GenBank/DDBJ databases">
        <title>Aquimarina sp. 22II-S11-z7 Genome Sequencing.</title>
        <authorList>
            <person name="Lai Q."/>
        </authorList>
    </citation>
    <scope>NUCLEOTIDE SEQUENCE [LARGE SCALE GENOMIC DNA]</scope>
    <source>
        <strain evidence="1 2">22II-S11-z7</strain>
    </source>
</reference>
<keyword evidence="2" id="KW-1185">Reference proteome</keyword>
<evidence type="ECO:0008006" key="3">
    <source>
        <dbReference type="Google" id="ProtNLM"/>
    </source>
</evidence>
<name>A0A023C1F3_9FLAO</name>
<dbReference type="Proteomes" id="UP000023541">
    <property type="component" value="Unassembled WGS sequence"/>
</dbReference>
<comment type="caution">
    <text evidence="1">The sequence shown here is derived from an EMBL/GenBank/DDBJ whole genome shotgun (WGS) entry which is preliminary data.</text>
</comment>
<dbReference type="RefSeq" id="WP_034238447.1">
    <property type="nucleotide sequence ID" value="NZ_AQRA01000001.1"/>
</dbReference>
<dbReference type="EMBL" id="AQRA01000001">
    <property type="protein sequence ID" value="EZH75773.1"/>
    <property type="molecule type" value="Genomic_DNA"/>
</dbReference>
<proteinExistence type="predicted"/>
<accession>A0A023C1F3</accession>
<evidence type="ECO:0000313" key="2">
    <source>
        <dbReference type="Proteomes" id="UP000023541"/>
    </source>
</evidence>
<evidence type="ECO:0000313" key="1">
    <source>
        <dbReference type="EMBL" id="EZH75773.1"/>
    </source>
</evidence>